<organism evidence="1 2">
    <name type="scientific">Xenopus laevis</name>
    <name type="common">African clawed frog</name>
    <dbReference type="NCBI Taxonomy" id="8355"/>
    <lineage>
        <taxon>Eukaryota</taxon>
        <taxon>Metazoa</taxon>
        <taxon>Chordata</taxon>
        <taxon>Craniata</taxon>
        <taxon>Vertebrata</taxon>
        <taxon>Euteleostomi</taxon>
        <taxon>Amphibia</taxon>
        <taxon>Batrachia</taxon>
        <taxon>Anura</taxon>
        <taxon>Pipoidea</taxon>
        <taxon>Pipidae</taxon>
        <taxon>Xenopodinae</taxon>
        <taxon>Xenopus</taxon>
        <taxon>Xenopus</taxon>
    </lineage>
</organism>
<protein>
    <submittedName>
        <fullName evidence="1">Uncharacterized protein</fullName>
    </submittedName>
</protein>
<name>A0A974HY73_XENLA</name>
<dbReference type="AlphaFoldDB" id="A0A974HY73"/>
<reference evidence="2" key="1">
    <citation type="journal article" date="2016" name="Nature">
        <title>Genome evolution in the allotetraploid frog Xenopus laevis.</title>
        <authorList>
            <person name="Session A.M."/>
            <person name="Uno Y."/>
            <person name="Kwon T."/>
            <person name="Chapman J.A."/>
            <person name="Toyoda A."/>
            <person name="Takahashi S."/>
            <person name="Fukui A."/>
            <person name="Hikosaka A."/>
            <person name="Suzuki A."/>
            <person name="Kondo M."/>
            <person name="van Heeringen S.J."/>
            <person name="Quigley I."/>
            <person name="Heinz S."/>
            <person name="Ogino H."/>
            <person name="Ochi H."/>
            <person name="Hellsten U."/>
            <person name="Lyons J.B."/>
            <person name="Simakov O."/>
            <person name="Putnam N."/>
            <person name="Stites J."/>
            <person name="Kuroki Y."/>
            <person name="Tanaka T."/>
            <person name="Michiue T."/>
            <person name="Watanabe M."/>
            <person name="Bogdanovic O."/>
            <person name="Lister R."/>
            <person name="Georgiou G."/>
            <person name="Paranjpe S.S."/>
            <person name="van Kruijsbergen I."/>
            <person name="Shu S."/>
            <person name="Carlson J."/>
            <person name="Kinoshita T."/>
            <person name="Ohta Y."/>
            <person name="Mawaribuchi S."/>
            <person name="Jenkins J."/>
            <person name="Grimwood J."/>
            <person name="Schmutz J."/>
            <person name="Mitros T."/>
            <person name="Mozaffari S.V."/>
            <person name="Suzuki Y."/>
            <person name="Haramoto Y."/>
            <person name="Yamamoto T.S."/>
            <person name="Takagi C."/>
            <person name="Heald R."/>
            <person name="Miller K."/>
            <person name="Haudenschild C."/>
            <person name="Kitzman J."/>
            <person name="Nakayama T."/>
            <person name="Izutsu Y."/>
            <person name="Robert J."/>
            <person name="Fortriede J."/>
            <person name="Burns K."/>
            <person name="Lotay V."/>
            <person name="Karimi K."/>
            <person name="Yasuoka Y."/>
            <person name="Dichmann D.S."/>
            <person name="Flajnik M.F."/>
            <person name="Houston D.W."/>
            <person name="Shendure J."/>
            <person name="DuPasquier L."/>
            <person name="Vize P.D."/>
            <person name="Zorn A.M."/>
            <person name="Ito M."/>
            <person name="Marcotte E.M."/>
            <person name="Wallingford J.B."/>
            <person name="Ito Y."/>
            <person name="Asashima M."/>
            <person name="Ueno N."/>
            <person name="Matsuda Y."/>
            <person name="Veenstra G.J."/>
            <person name="Fujiyama A."/>
            <person name="Harland R.M."/>
            <person name="Taira M."/>
            <person name="Rokhsar D.S."/>
        </authorList>
    </citation>
    <scope>NUCLEOTIDE SEQUENCE [LARGE SCALE GENOMIC DNA]</scope>
    <source>
        <strain evidence="2">J</strain>
    </source>
</reference>
<proteinExistence type="predicted"/>
<evidence type="ECO:0000313" key="2">
    <source>
        <dbReference type="Proteomes" id="UP000694892"/>
    </source>
</evidence>
<dbReference type="Proteomes" id="UP000694892">
    <property type="component" value="Chromosome 2L"/>
</dbReference>
<gene>
    <name evidence="1" type="ORF">XELAEV_18012222mg</name>
</gene>
<dbReference type="EMBL" id="CM004468">
    <property type="protein sequence ID" value="OCT94548.1"/>
    <property type="molecule type" value="Genomic_DNA"/>
</dbReference>
<accession>A0A974HY73</accession>
<evidence type="ECO:0000313" key="1">
    <source>
        <dbReference type="EMBL" id="OCT94548.1"/>
    </source>
</evidence>
<sequence length="303" mass="35556">MFSPHTPLWYNPALQELALVPDPHAWVQCRVKCLGDVFDDDNSLLSFQQLKDTFNLPNSMLFRFFQLRHALTQQFRSIEPRIEISALENVLRKDCLRKPLSTIYVSIRPTGRLSMSELYQKWITNIPDLTQEQWTVILADSFSPLIRARDRLIQFKYLHWAYYTPYILHRINPAFPDGFWMDIASYISHLMALPVEVHPTVLLLNYLSDTVTSRTEKTLLTFLLFYAKKAIAIKWKEEHPPTIAFWITLVEQALPILEQVYYSRGCPTKFNAIWSLWILQNESYSSREPDSSQLTLDWLLGPE</sequence>